<protein>
    <submittedName>
        <fullName evidence="4">Response regulator</fullName>
    </submittedName>
</protein>
<dbReference type="PANTHER" id="PTHR43719">
    <property type="entry name" value="TWO-COMPONENT HISTIDINE KINASE"/>
    <property type="match status" value="1"/>
</dbReference>
<dbReference type="RefSeq" id="WP_096429186.1">
    <property type="nucleotide sequence ID" value="NZ_AP018042.1"/>
</dbReference>
<dbReference type="InterPro" id="IPR050956">
    <property type="entry name" value="2C_system_His_kinase"/>
</dbReference>
<proteinExistence type="predicted"/>
<name>A0A1Y1CIW4_9BACT</name>
<dbReference type="Proteomes" id="UP000218267">
    <property type="component" value="Chromosome"/>
</dbReference>
<keyword evidence="5" id="KW-1185">Reference proteome</keyword>
<dbReference type="AlphaFoldDB" id="A0A1Y1CIW4"/>
<dbReference type="OrthoDB" id="9796457at2"/>
<evidence type="ECO:0000256" key="2">
    <source>
        <dbReference type="PROSITE-ProRule" id="PRU00169"/>
    </source>
</evidence>
<evidence type="ECO:0000259" key="3">
    <source>
        <dbReference type="PROSITE" id="PS50110"/>
    </source>
</evidence>
<dbReference type="EMBL" id="AP018042">
    <property type="protein sequence ID" value="BAX80326.1"/>
    <property type="molecule type" value="Genomic_DNA"/>
</dbReference>
<feature type="modified residue" description="4-aspartylphosphate" evidence="2">
    <location>
        <position position="63"/>
    </location>
</feature>
<dbReference type="GO" id="GO:0000160">
    <property type="term" value="P:phosphorelay signal transduction system"/>
    <property type="evidence" value="ECO:0007669"/>
    <property type="project" value="InterPro"/>
</dbReference>
<sequence length="129" mass="14888">MDFSTNYNWEGKVLLVAEDEDFNFIFLEEILMDTKARIIRARDGQEALDFILSDPEIDLVLMDMQMPIMNGYDATRNIKKINKDMPIIAQTAYHYGEAYEEIMAAGCDDFVSKPIDIGGLKDMIDRFLF</sequence>
<evidence type="ECO:0000313" key="4">
    <source>
        <dbReference type="EMBL" id="BAX80326.1"/>
    </source>
</evidence>
<evidence type="ECO:0000256" key="1">
    <source>
        <dbReference type="ARBA" id="ARBA00022553"/>
    </source>
</evidence>
<dbReference type="InterPro" id="IPR011006">
    <property type="entry name" value="CheY-like_superfamily"/>
</dbReference>
<evidence type="ECO:0000313" key="5">
    <source>
        <dbReference type="Proteomes" id="UP000218267"/>
    </source>
</evidence>
<reference evidence="4 5" key="1">
    <citation type="journal article" date="2018" name="Mar. Genomics">
        <title>Complete genome sequence of Marinifilaceae bacterium strain SPP2, isolated from the Antarctic marine sediment.</title>
        <authorList>
            <person name="Watanabe M."/>
            <person name="Kojima H."/>
            <person name="Fukui M."/>
        </authorList>
    </citation>
    <scope>NUCLEOTIDE SEQUENCE [LARGE SCALE GENOMIC DNA]</scope>
    <source>
        <strain evidence="4 5">SPP2</strain>
    </source>
</reference>
<organism evidence="4 5">
    <name type="scientific">Labilibaculum antarcticum</name>
    <dbReference type="NCBI Taxonomy" id="1717717"/>
    <lineage>
        <taxon>Bacteria</taxon>
        <taxon>Pseudomonadati</taxon>
        <taxon>Bacteroidota</taxon>
        <taxon>Bacteroidia</taxon>
        <taxon>Marinilabiliales</taxon>
        <taxon>Marinifilaceae</taxon>
        <taxon>Labilibaculum</taxon>
    </lineage>
</organism>
<gene>
    <name evidence="4" type="ORF">ALGA_1967</name>
</gene>
<dbReference type="Gene3D" id="3.40.50.2300">
    <property type="match status" value="1"/>
</dbReference>
<feature type="domain" description="Response regulatory" evidence="3">
    <location>
        <begin position="13"/>
        <end position="128"/>
    </location>
</feature>
<dbReference type="PROSITE" id="PS50110">
    <property type="entry name" value="RESPONSE_REGULATORY"/>
    <property type="match status" value="1"/>
</dbReference>
<keyword evidence="1 2" id="KW-0597">Phosphoprotein</keyword>
<accession>A0A1Y1CIW4</accession>
<dbReference type="SMART" id="SM00448">
    <property type="entry name" value="REC"/>
    <property type="match status" value="1"/>
</dbReference>
<dbReference type="CDD" id="cd17546">
    <property type="entry name" value="REC_hyHK_CKI1_RcsC-like"/>
    <property type="match status" value="1"/>
</dbReference>
<dbReference type="Pfam" id="PF00072">
    <property type="entry name" value="Response_reg"/>
    <property type="match status" value="1"/>
</dbReference>
<dbReference type="KEGG" id="mbas:ALGA_1967"/>
<dbReference type="SUPFAM" id="SSF52172">
    <property type="entry name" value="CheY-like"/>
    <property type="match status" value="1"/>
</dbReference>
<reference evidence="5" key="2">
    <citation type="journal article" date="2020" name="Antonie Van Leeuwenhoek">
        <title>Labilibaculum antarcticum sp. nov., a novel facultative anaerobic, psychrotorelant bacterium isolated from marine sediment of Antarctica.</title>
        <authorList>
            <person name="Watanabe M."/>
            <person name="Kojima H."/>
            <person name="Fukui M."/>
        </authorList>
    </citation>
    <scope>NUCLEOTIDE SEQUENCE [LARGE SCALE GENOMIC DNA]</scope>
    <source>
        <strain evidence="5">SPP2</strain>
    </source>
</reference>
<dbReference type="PANTHER" id="PTHR43719:SF28">
    <property type="entry name" value="PEROXIDE STRESS-ACTIVATED HISTIDINE KINASE MAK1-RELATED"/>
    <property type="match status" value="1"/>
</dbReference>
<dbReference type="InterPro" id="IPR001789">
    <property type="entry name" value="Sig_transdc_resp-reg_receiver"/>
</dbReference>